<dbReference type="EMBL" id="VSSQ01013050">
    <property type="protein sequence ID" value="MPM50629.1"/>
    <property type="molecule type" value="Genomic_DNA"/>
</dbReference>
<name>A0A645ABS2_9ZZZZ</name>
<evidence type="ECO:0000313" key="1">
    <source>
        <dbReference type="EMBL" id="MPM50629.1"/>
    </source>
</evidence>
<reference evidence="1" key="1">
    <citation type="submission" date="2019-08" db="EMBL/GenBank/DDBJ databases">
        <authorList>
            <person name="Kucharzyk K."/>
            <person name="Murdoch R.W."/>
            <person name="Higgins S."/>
            <person name="Loffler F."/>
        </authorList>
    </citation>
    <scope>NUCLEOTIDE SEQUENCE</scope>
</reference>
<gene>
    <name evidence="1" type="ORF">SDC9_97371</name>
</gene>
<protein>
    <submittedName>
        <fullName evidence="1">Uncharacterized protein</fullName>
    </submittedName>
</protein>
<comment type="caution">
    <text evidence="1">The sequence shown here is derived from an EMBL/GenBank/DDBJ whole genome shotgun (WGS) entry which is preliminary data.</text>
</comment>
<dbReference type="AlphaFoldDB" id="A0A645ABS2"/>
<organism evidence="1">
    <name type="scientific">bioreactor metagenome</name>
    <dbReference type="NCBI Taxonomy" id="1076179"/>
    <lineage>
        <taxon>unclassified sequences</taxon>
        <taxon>metagenomes</taxon>
        <taxon>ecological metagenomes</taxon>
    </lineage>
</organism>
<accession>A0A645ABS2</accession>
<sequence length="35" mass="4050">MLSECLVKYGYKKFKVAKGELVVNFQVIGDIIFIR</sequence>
<proteinExistence type="predicted"/>